<feature type="compositionally biased region" description="Basic and acidic residues" evidence="1">
    <location>
        <begin position="441"/>
        <end position="450"/>
    </location>
</feature>
<organism evidence="3 4">
    <name type="scientific">Tritrichomonas musculus</name>
    <dbReference type="NCBI Taxonomy" id="1915356"/>
    <lineage>
        <taxon>Eukaryota</taxon>
        <taxon>Metamonada</taxon>
        <taxon>Parabasalia</taxon>
        <taxon>Tritrichomonadida</taxon>
        <taxon>Tritrichomonadidae</taxon>
        <taxon>Tritrichomonas</taxon>
    </lineage>
</organism>
<evidence type="ECO:0000259" key="2">
    <source>
        <dbReference type="PROSITE" id="PS50053"/>
    </source>
</evidence>
<evidence type="ECO:0000313" key="3">
    <source>
        <dbReference type="EMBL" id="KAK8846188.1"/>
    </source>
</evidence>
<feature type="region of interest" description="Disordered" evidence="1">
    <location>
        <begin position="260"/>
        <end position="280"/>
    </location>
</feature>
<feature type="domain" description="Ubiquitin-like" evidence="2">
    <location>
        <begin position="550"/>
        <end position="616"/>
    </location>
</feature>
<dbReference type="Proteomes" id="UP001470230">
    <property type="component" value="Unassembled WGS sequence"/>
</dbReference>
<protein>
    <recommendedName>
        <fullName evidence="2">Ubiquitin-like domain-containing protein</fullName>
    </recommendedName>
</protein>
<dbReference type="EMBL" id="JAPFFF010000029">
    <property type="protein sequence ID" value="KAK8846188.1"/>
    <property type="molecule type" value="Genomic_DNA"/>
</dbReference>
<gene>
    <name evidence="3" type="ORF">M9Y10_020194</name>
</gene>
<evidence type="ECO:0000256" key="1">
    <source>
        <dbReference type="SAM" id="MobiDB-lite"/>
    </source>
</evidence>
<feature type="compositionally biased region" description="Low complexity" evidence="1">
    <location>
        <begin position="267"/>
        <end position="278"/>
    </location>
</feature>
<feature type="compositionally biased region" description="Acidic residues" evidence="1">
    <location>
        <begin position="392"/>
        <end position="409"/>
    </location>
</feature>
<proteinExistence type="predicted"/>
<feature type="region of interest" description="Disordered" evidence="1">
    <location>
        <begin position="381"/>
        <end position="450"/>
    </location>
</feature>
<dbReference type="InterPro" id="IPR029071">
    <property type="entry name" value="Ubiquitin-like_domsf"/>
</dbReference>
<feature type="compositionally biased region" description="Basic residues" evidence="1">
    <location>
        <begin position="419"/>
        <end position="432"/>
    </location>
</feature>
<dbReference type="CDD" id="cd17039">
    <property type="entry name" value="Ubl_ubiquitin_like"/>
    <property type="match status" value="1"/>
</dbReference>
<reference evidence="3 4" key="1">
    <citation type="submission" date="2024-04" db="EMBL/GenBank/DDBJ databases">
        <title>Tritrichomonas musculus Genome.</title>
        <authorList>
            <person name="Alves-Ferreira E."/>
            <person name="Grigg M."/>
            <person name="Lorenzi H."/>
            <person name="Galac M."/>
        </authorList>
    </citation>
    <scope>NUCLEOTIDE SEQUENCE [LARGE SCALE GENOMIC DNA]</scope>
    <source>
        <strain evidence="3 4">EAF2021</strain>
    </source>
</reference>
<accession>A0ABR2HFM0</accession>
<dbReference type="InterPro" id="IPR000626">
    <property type="entry name" value="Ubiquitin-like_dom"/>
</dbReference>
<sequence>MNEIKIHFNNCSLINKSDAFKLFNNNGYYFTDLFIKNCSTMEFNGIKIPTNDKKVAITPNHGDATVRLKKEDVIIIFDEKYFILWKNEFVRVAVKILEQVFEGYFDFKISTNMTGALYARFSLKGGENYEVSCQRYYTFIDIVSQISMPLPMDYFVTAEKAQKTLSNLKLGDEKQYEKIIIYDNNKQQIDDKNFQLKNLSNPKLYFSVGPNQKSSVATTQNINKLTTQYLDSPPVGYQQPGSTQPKAPFVYYPKLDELKSSDNGTKQSSSNSNEENQSPLLRYNTGTKLVIHFICEESVGKKFESFDERIASNMTIGELSNFISNKYGIHGQVKLHYLKDHTEGIEEEKTIKDIIKNLQQKDEKNKINNILYVGRIKSSKSSTKLEPVQPTDVDDDDDVDDDNDNDNENNENKKDHPNKSTKKSKPSIKKMIPKITPVSNDGEKLPESDKGKNKNIIFTFVFNNQEEDISIPSESLLKNQNKKLHQIFDIEPDQKLEFTSQVNGEEEKSIEDENQPMKTFTDKVIHIYIQGEPESTLTATQYRMNKPGAIIIEYRFMTNRSEEEYRVKLDSEATVKSFKRAVARQFKVPNVSNIKVLFAGKVLLDNIILDILEIGDSLVFVYIRSDEDILLLSCYQDQNEKENNDDEYEYEYQYEDDNE</sequence>
<dbReference type="Gene3D" id="3.10.20.90">
    <property type="entry name" value="Phosphatidylinositol 3-kinase Catalytic Subunit, Chain A, domain 1"/>
    <property type="match status" value="1"/>
</dbReference>
<name>A0ABR2HFM0_9EUKA</name>
<keyword evidence="4" id="KW-1185">Reference proteome</keyword>
<dbReference type="PROSITE" id="PS50053">
    <property type="entry name" value="UBIQUITIN_2"/>
    <property type="match status" value="1"/>
</dbReference>
<dbReference type="SUPFAM" id="SSF54236">
    <property type="entry name" value="Ubiquitin-like"/>
    <property type="match status" value="1"/>
</dbReference>
<evidence type="ECO:0000313" key="4">
    <source>
        <dbReference type="Proteomes" id="UP001470230"/>
    </source>
</evidence>
<comment type="caution">
    <text evidence="3">The sequence shown here is derived from an EMBL/GenBank/DDBJ whole genome shotgun (WGS) entry which is preliminary data.</text>
</comment>